<dbReference type="InterPro" id="IPR001647">
    <property type="entry name" value="HTH_TetR"/>
</dbReference>
<protein>
    <submittedName>
        <fullName evidence="4">Transcriptional regulator, TetR family</fullName>
    </submittedName>
</protein>
<sequence length="197" mass="22089">MTMDSSMDVLIEAGKELFSTKGYMGTSVREIARAAGTNVSMISYYFGGKEGLYREILGGLVSEVKGLFDDPSVGLLSPMERVAHYARSVSKVHDENPCLARILHHEMNSPSPMLEELQREVFPRVFGFLVKAFKDGIGQGVFRDDVDPKVMSYCLASMVNFYRFQRDLVRSFSPNLVEEGSDFSEKVLKVFFRGVMA</sequence>
<dbReference type="PROSITE" id="PS50977">
    <property type="entry name" value="HTH_TETR_2"/>
    <property type="match status" value="1"/>
</dbReference>
<keyword evidence="5" id="KW-1185">Reference proteome</keyword>
<dbReference type="PRINTS" id="PR00455">
    <property type="entry name" value="HTHTETR"/>
</dbReference>
<dbReference type="EMBL" id="FXBB01000008">
    <property type="protein sequence ID" value="SMG22783.1"/>
    <property type="molecule type" value="Genomic_DNA"/>
</dbReference>
<dbReference type="InterPro" id="IPR009057">
    <property type="entry name" value="Homeodomain-like_sf"/>
</dbReference>
<dbReference type="GO" id="GO:0003677">
    <property type="term" value="F:DNA binding"/>
    <property type="evidence" value="ECO:0007669"/>
    <property type="project" value="UniProtKB-UniRule"/>
</dbReference>
<dbReference type="InterPro" id="IPR050109">
    <property type="entry name" value="HTH-type_TetR-like_transc_reg"/>
</dbReference>
<evidence type="ECO:0000313" key="5">
    <source>
        <dbReference type="Proteomes" id="UP000193355"/>
    </source>
</evidence>
<keyword evidence="1 2" id="KW-0238">DNA-binding</keyword>
<gene>
    <name evidence="4" type="ORF">SAMN06275492_10859</name>
</gene>
<dbReference type="AlphaFoldDB" id="A0A1X7J4X9"/>
<organism evidence="4 5">
    <name type="scientific">Dethiosulfovibrio salsuginis</name>
    <dbReference type="NCBI Taxonomy" id="561720"/>
    <lineage>
        <taxon>Bacteria</taxon>
        <taxon>Thermotogati</taxon>
        <taxon>Synergistota</taxon>
        <taxon>Synergistia</taxon>
        <taxon>Synergistales</taxon>
        <taxon>Dethiosulfovibrionaceae</taxon>
        <taxon>Dethiosulfovibrio</taxon>
    </lineage>
</organism>
<feature type="domain" description="HTH tetR-type" evidence="3">
    <location>
        <begin position="4"/>
        <end position="64"/>
    </location>
</feature>
<dbReference type="Pfam" id="PF00440">
    <property type="entry name" value="TetR_N"/>
    <property type="match status" value="1"/>
</dbReference>
<dbReference type="SUPFAM" id="SSF48498">
    <property type="entry name" value="Tetracyclin repressor-like, C-terminal domain"/>
    <property type="match status" value="1"/>
</dbReference>
<name>A0A1X7J4X9_9BACT</name>
<dbReference type="InterPro" id="IPR036271">
    <property type="entry name" value="Tet_transcr_reg_TetR-rel_C_sf"/>
</dbReference>
<dbReference type="SUPFAM" id="SSF46689">
    <property type="entry name" value="Homeodomain-like"/>
    <property type="match status" value="1"/>
</dbReference>
<proteinExistence type="predicted"/>
<feature type="DNA-binding region" description="H-T-H motif" evidence="2">
    <location>
        <begin position="27"/>
        <end position="46"/>
    </location>
</feature>
<dbReference type="STRING" id="561720.SAMN06275492_10859"/>
<dbReference type="Pfam" id="PF17932">
    <property type="entry name" value="TetR_C_24"/>
    <property type="match status" value="1"/>
</dbReference>
<evidence type="ECO:0000313" key="4">
    <source>
        <dbReference type="EMBL" id="SMG22783.1"/>
    </source>
</evidence>
<dbReference type="Proteomes" id="UP000193355">
    <property type="component" value="Unassembled WGS sequence"/>
</dbReference>
<dbReference type="PANTHER" id="PTHR30328:SF54">
    <property type="entry name" value="HTH-TYPE TRANSCRIPTIONAL REPRESSOR SCO4008"/>
    <property type="match status" value="1"/>
</dbReference>
<dbReference type="Gene3D" id="1.10.10.60">
    <property type="entry name" value="Homeodomain-like"/>
    <property type="match status" value="1"/>
</dbReference>
<reference evidence="5" key="1">
    <citation type="submission" date="2017-04" db="EMBL/GenBank/DDBJ databases">
        <authorList>
            <person name="Varghese N."/>
            <person name="Submissions S."/>
        </authorList>
    </citation>
    <scope>NUCLEOTIDE SEQUENCE [LARGE SCALE GENOMIC DNA]</scope>
    <source>
        <strain evidence="5">USBA 82</strain>
    </source>
</reference>
<dbReference type="InterPro" id="IPR041490">
    <property type="entry name" value="KstR2_TetR_C"/>
</dbReference>
<evidence type="ECO:0000259" key="3">
    <source>
        <dbReference type="PROSITE" id="PS50977"/>
    </source>
</evidence>
<dbReference type="PANTHER" id="PTHR30328">
    <property type="entry name" value="TRANSCRIPTIONAL REPRESSOR"/>
    <property type="match status" value="1"/>
</dbReference>
<evidence type="ECO:0000256" key="1">
    <source>
        <dbReference type="ARBA" id="ARBA00023125"/>
    </source>
</evidence>
<evidence type="ECO:0000256" key="2">
    <source>
        <dbReference type="PROSITE-ProRule" id="PRU00335"/>
    </source>
</evidence>
<accession>A0A1X7J4X9</accession>
<dbReference type="Gene3D" id="1.10.357.10">
    <property type="entry name" value="Tetracycline Repressor, domain 2"/>
    <property type="match status" value="1"/>
</dbReference>